<dbReference type="AlphaFoldDB" id="A0A158QBR9"/>
<protein>
    <submittedName>
        <fullName evidence="3">Histone H4</fullName>
    </submittedName>
</protein>
<gene>
    <name evidence="1" type="ORF">HDID_LOCUS383</name>
</gene>
<dbReference type="SUPFAM" id="SSF47113">
    <property type="entry name" value="Histone-fold"/>
    <property type="match status" value="1"/>
</dbReference>
<name>A0A158QBR9_HYMDI</name>
<dbReference type="EMBL" id="UYSG01000050">
    <property type="protein sequence ID" value="VDL15853.1"/>
    <property type="molecule type" value="Genomic_DNA"/>
</dbReference>
<evidence type="ECO:0000313" key="2">
    <source>
        <dbReference type="Proteomes" id="UP000274504"/>
    </source>
</evidence>
<dbReference type="WBParaSite" id="HDID_0000038201-mRNA-1">
    <property type="protein sequence ID" value="HDID_0000038201-mRNA-1"/>
    <property type="gene ID" value="HDID_0000038201"/>
</dbReference>
<dbReference type="Gene3D" id="1.10.20.10">
    <property type="entry name" value="Histone, subunit A"/>
    <property type="match status" value="1"/>
</dbReference>
<evidence type="ECO:0000313" key="3">
    <source>
        <dbReference type="WBParaSite" id="HDID_0000038201-mRNA-1"/>
    </source>
</evidence>
<organism evidence="3">
    <name type="scientific">Hymenolepis diminuta</name>
    <name type="common">Rat tapeworm</name>
    <dbReference type="NCBI Taxonomy" id="6216"/>
    <lineage>
        <taxon>Eukaryota</taxon>
        <taxon>Metazoa</taxon>
        <taxon>Spiralia</taxon>
        <taxon>Lophotrochozoa</taxon>
        <taxon>Platyhelminthes</taxon>
        <taxon>Cestoda</taxon>
        <taxon>Eucestoda</taxon>
        <taxon>Cyclophyllidea</taxon>
        <taxon>Hymenolepididae</taxon>
        <taxon>Hymenolepis</taxon>
    </lineage>
</organism>
<reference evidence="3" key="1">
    <citation type="submission" date="2016-04" db="UniProtKB">
        <authorList>
            <consortium name="WormBaseParasite"/>
        </authorList>
    </citation>
    <scope>IDENTIFICATION</scope>
</reference>
<reference evidence="1 2" key="2">
    <citation type="submission" date="2018-11" db="EMBL/GenBank/DDBJ databases">
        <authorList>
            <consortium name="Pathogen Informatics"/>
        </authorList>
    </citation>
    <scope>NUCLEOTIDE SEQUENCE [LARGE SCALE GENOMIC DNA]</scope>
</reference>
<sequence>MIRDAVTYTEHAKRKTVTDRDVVYALKDLTFYEAYFLITLTLHYPLPSAEGSSQTEIALFELPSCLFTQQMFEVVSEFHQYILQVSRPTLDFQVR</sequence>
<dbReference type="Proteomes" id="UP000274504">
    <property type="component" value="Unassembled WGS sequence"/>
</dbReference>
<evidence type="ECO:0000313" key="1">
    <source>
        <dbReference type="EMBL" id="VDL15853.1"/>
    </source>
</evidence>
<accession>A0A158QBR9</accession>
<dbReference type="InterPro" id="IPR009072">
    <property type="entry name" value="Histone-fold"/>
</dbReference>
<proteinExistence type="predicted"/>
<dbReference type="GO" id="GO:0046982">
    <property type="term" value="F:protein heterodimerization activity"/>
    <property type="evidence" value="ECO:0007669"/>
    <property type="project" value="InterPro"/>
</dbReference>